<keyword evidence="5" id="KW-1185">Reference proteome</keyword>
<dbReference type="Pfam" id="PF13439">
    <property type="entry name" value="Glyco_transf_4"/>
    <property type="match status" value="1"/>
</dbReference>
<organism evidence="4 5">
    <name type="scientific">Nonomuraea typhae</name>
    <dbReference type="NCBI Taxonomy" id="2603600"/>
    <lineage>
        <taxon>Bacteria</taxon>
        <taxon>Bacillati</taxon>
        <taxon>Actinomycetota</taxon>
        <taxon>Actinomycetes</taxon>
        <taxon>Streptosporangiales</taxon>
        <taxon>Streptosporangiaceae</taxon>
        <taxon>Nonomuraea</taxon>
    </lineage>
</organism>
<dbReference type="Pfam" id="PF13692">
    <property type="entry name" value="Glyco_trans_1_4"/>
    <property type="match status" value="1"/>
</dbReference>
<dbReference type="PANTHER" id="PTHR45947">
    <property type="entry name" value="SULFOQUINOVOSYL TRANSFERASE SQD2"/>
    <property type="match status" value="1"/>
</dbReference>
<dbReference type="InterPro" id="IPR028098">
    <property type="entry name" value="Glyco_trans_4-like_N"/>
</dbReference>
<name>A0ABW7YUE4_9ACTN</name>
<evidence type="ECO:0000313" key="4">
    <source>
        <dbReference type="EMBL" id="MFI6499516.1"/>
    </source>
</evidence>
<accession>A0ABW7YUE4</accession>
<dbReference type="PANTHER" id="PTHR45947:SF3">
    <property type="entry name" value="SULFOQUINOVOSYL TRANSFERASE SQD2"/>
    <property type="match status" value="1"/>
</dbReference>
<reference evidence="4 5" key="1">
    <citation type="submission" date="2024-10" db="EMBL/GenBank/DDBJ databases">
        <title>The Natural Products Discovery Center: Release of the First 8490 Sequenced Strains for Exploring Actinobacteria Biosynthetic Diversity.</title>
        <authorList>
            <person name="Kalkreuter E."/>
            <person name="Kautsar S.A."/>
            <person name="Yang D."/>
            <person name="Bader C.D."/>
            <person name="Teijaro C.N."/>
            <person name="Fluegel L."/>
            <person name="Davis C.M."/>
            <person name="Simpson J.R."/>
            <person name="Lauterbach L."/>
            <person name="Steele A.D."/>
            <person name="Gui C."/>
            <person name="Meng S."/>
            <person name="Li G."/>
            <person name="Viehrig K."/>
            <person name="Ye F."/>
            <person name="Su P."/>
            <person name="Kiefer A.F."/>
            <person name="Nichols A."/>
            <person name="Cepeda A.J."/>
            <person name="Yan W."/>
            <person name="Fan B."/>
            <person name="Jiang Y."/>
            <person name="Adhikari A."/>
            <person name="Zheng C.-J."/>
            <person name="Schuster L."/>
            <person name="Cowan T.M."/>
            <person name="Smanski M.J."/>
            <person name="Chevrette M.G."/>
            <person name="De Carvalho L.P.S."/>
            <person name="Shen B."/>
        </authorList>
    </citation>
    <scope>NUCLEOTIDE SEQUENCE [LARGE SCALE GENOMIC DNA]</scope>
    <source>
        <strain evidence="4 5">NPDC050545</strain>
    </source>
</reference>
<keyword evidence="2 4" id="KW-0808">Transferase</keyword>
<protein>
    <submittedName>
        <fullName evidence="4">Glycosyltransferase</fullName>
        <ecNumber evidence="4">2.4.-.-</ecNumber>
    </submittedName>
</protein>
<dbReference type="RefSeq" id="WP_397082877.1">
    <property type="nucleotide sequence ID" value="NZ_JBITGY010000005.1"/>
</dbReference>
<gene>
    <name evidence="4" type="ORF">ACIBG2_19165</name>
</gene>
<keyword evidence="1 4" id="KW-0328">Glycosyltransferase</keyword>
<evidence type="ECO:0000259" key="3">
    <source>
        <dbReference type="Pfam" id="PF13439"/>
    </source>
</evidence>
<dbReference type="GO" id="GO:0016757">
    <property type="term" value="F:glycosyltransferase activity"/>
    <property type="evidence" value="ECO:0007669"/>
    <property type="project" value="UniProtKB-KW"/>
</dbReference>
<feature type="domain" description="Glycosyltransferase subfamily 4-like N-terminal" evidence="3">
    <location>
        <begin position="15"/>
        <end position="171"/>
    </location>
</feature>
<dbReference type="SUPFAM" id="SSF53756">
    <property type="entry name" value="UDP-Glycosyltransferase/glycogen phosphorylase"/>
    <property type="match status" value="1"/>
</dbReference>
<evidence type="ECO:0000313" key="5">
    <source>
        <dbReference type="Proteomes" id="UP001612741"/>
    </source>
</evidence>
<dbReference type="Proteomes" id="UP001612741">
    <property type="component" value="Unassembled WGS sequence"/>
</dbReference>
<dbReference type="EC" id="2.4.-.-" evidence="4"/>
<comment type="caution">
    <text evidence="4">The sequence shown here is derived from an EMBL/GenBank/DDBJ whole genome shotgun (WGS) entry which is preliminary data.</text>
</comment>
<proteinExistence type="predicted"/>
<evidence type="ECO:0000256" key="2">
    <source>
        <dbReference type="ARBA" id="ARBA00022679"/>
    </source>
</evidence>
<sequence>MPLSVLHVSMPVEAGVAAYVSAAAADQVRRGWRVTVAAPPYGPLRDRLAALGVTHLAWEAARSPGLSTVGEARALRRIVRGVDPDVVHLHSAKAGLVGRLVLRGRRPTVYQPHGWSWLACQGAMTRAAIAWERMAARWTAAVVCVGDGEAAAGRAHGLSARVVRNGVDLARFVPADEDDRLRARAALGLPEHVRLALCVGRVTRQKGQDTLLRAWPRVLGACPDALLVIVGDGELRAGLEDEAAAGVLFAGARSDVRPWYAACDVVVMPSRWEGLPLTALEAMACARPVVAFDVPGLREVVSEESGALVTAGDLDGLTHALAVRLLDPSLAWREGQLAALRSKEFDAGATMEALARLTAEVAGQG</sequence>
<dbReference type="Gene3D" id="3.40.50.2000">
    <property type="entry name" value="Glycogen Phosphorylase B"/>
    <property type="match status" value="2"/>
</dbReference>
<dbReference type="InterPro" id="IPR050194">
    <property type="entry name" value="Glycosyltransferase_grp1"/>
</dbReference>
<evidence type="ECO:0000256" key="1">
    <source>
        <dbReference type="ARBA" id="ARBA00022676"/>
    </source>
</evidence>
<dbReference type="EMBL" id="JBITGY010000005">
    <property type="protein sequence ID" value="MFI6499516.1"/>
    <property type="molecule type" value="Genomic_DNA"/>
</dbReference>